<keyword evidence="3 5" id="KW-0708">Seed storage protein</keyword>
<feature type="transmembrane region" description="Helical" evidence="7">
    <location>
        <begin position="6"/>
        <end position="28"/>
    </location>
</feature>
<dbReference type="GO" id="GO:0045735">
    <property type="term" value="F:nutrient reservoir activity"/>
    <property type="evidence" value="ECO:0007669"/>
    <property type="project" value="UniProtKB-KW"/>
</dbReference>
<dbReference type="InterPro" id="IPR050253">
    <property type="entry name" value="Seed_Storage-Functional"/>
</dbReference>
<evidence type="ECO:0000256" key="1">
    <source>
        <dbReference type="ARBA" id="ARBA00007178"/>
    </source>
</evidence>
<keyword evidence="7" id="KW-0472">Membrane</keyword>
<keyword evidence="7" id="KW-1133">Transmembrane helix</keyword>
<sequence length="518" mass="58059">MHAATWLNLSTTTSICVHLSSTLLFFKFHFHPTTPPPSTAVYYTTMANISILSLSLSFLLVFHGCLALRPFQQQQQQNQCQIQRINALQPNERVQAEAGWTDFFDSSNQQFLCAGVEVIRHHIQPQGLLLPSYVNTPLMVYILQGRGYQGTMLPGCPETFQSSQQLQEGSGSFQDRHQKIRHFQQGDVVVFPAGAAHWMYNDGQEEVIAVALLDSTNSANQLDQFHRRFFLAGNPQQGGQQQQQQQKKGGKSWGRSQKGQSQEEGSGNIFRGFDLEMLAEVFNVEQETAEKLQSKDDTRGHIVKVERGLQVIRPPMKSEQQEERGRGGAANGFEETICSAKMTHNIDDPSRADFYNPQAGWCNNLNSFKLPILQMLQLSAERGVLRRNAIVSPHWLMNAHSIIYVTKGDMGMQIVNHEGQTVFDDQIQEGQLVVVPQNFAVVQKAGEQGCQWIAFRTNDNAMINTLAGHTSALRAMPVNVIANAYQMTAEQAWSLKFNRKETVMFSPRSRSSGRSIAA</sequence>
<comment type="subunit">
    <text evidence="5">Hexamer; each subunit is composed of an acidic and a basic chain derived from a single precursor and linked by a disulfide bond.</text>
</comment>
<dbReference type="InterPro" id="IPR014710">
    <property type="entry name" value="RmlC-like_jellyroll"/>
</dbReference>
<evidence type="ECO:0000256" key="7">
    <source>
        <dbReference type="SAM" id="Phobius"/>
    </source>
</evidence>
<evidence type="ECO:0000256" key="3">
    <source>
        <dbReference type="ARBA" id="ARBA00023129"/>
    </source>
</evidence>
<feature type="domain" description="Cupin type-1" evidence="8">
    <location>
        <begin position="344"/>
        <end position="493"/>
    </location>
</feature>
<evidence type="ECO:0000256" key="4">
    <source>
        <dbReference type="ARBA" id="ARBA00023157"/>
    </source>
</evidence>
<keyword evidence="10" id="KW-1185">Reference proteome</keyword>
<dbReference type="PANTHER" id="PTHR31189:SF55">
    <property type="entry name" value="11-S SEED STORAGE PROTEIN, PLANT"/>
    <property type="match status" value="1"/>
</dbReference>
<dbReference type="CDD" id="cd02243">
    <property type="entry name" value="cupin_11S_legumin_C"/>
    <property type="match status" value="1"/>
</dbReference>
<dbReference type="Pfam" id="PF00190">
    <property type="entry name" value="Cupin_1"/>
    <property type="match status" value="2"/>
</dbReference>
<evidence type="ECO:0000256" key="6">
    <source>
        <dbReference type="SAM" id="MobiDB-lite"/>
    </source>
</evidence>
<evidence type="ECO:0000313" key="9">
    <source>
        <dbReference type="EMBL" id="CAI9300702.1"/>
    </source>
</evidence>
<dbReference type="Gene3D" id="2.60.120.10">
    <property type="entry name" value="Jelly Rolls"/>
    <property type="match status" value="2"/>
</dbReference>
<dbReference type="InterPro" id="IPR022379">
    <property type="entry name" value="11S_seedstore_CS"/>
</dbReference>
<dbReference type="PRINTS" id="PR00439">
    <property type="entry name" value="11SGLOBULIN"/>
</dbReference>
<keyword evidence="4 5" id="KW-1015">Disulfide bond</keyword>
<dbReference type="CDD" id="cd02242">
    <property type="entry name" value="cupin_11S_legumin_N"/>
    <property type="match status" value="1"/>
</dbReference>
<dbReference type="EMBL" id="OX465085">
    <property type="protein sequence ID" value="CAI9300702.1"/>
    <property type="molecule type" value="Genomic_DNA"/>
</dbReference>
<dbReference type="Proteomes" id="UP001177003">
    <property type="component" value="Chromosome 9"/>
</dbReference>
<dbReference type="FunFam" id="2.60.120.10:FF:000073">
    <property type="entry name" value="Glycinin G1"/>
    <property type="match status" value="1"/>
</dbReference>
<proteinExistence type="inferred from homology"/>
<comment type="similarity">
    <text evidence="1 5">Belongs to the 11S seed storage protein (globulins) family.</text>
</comment>
<evidence type="ECO:0000256" key="2">
    <source>
        <dbReference type="ARBA" id="ARBA00022761"/>
    </source>
</evidence>
<dbReference type="PROSITE" id="PS00305">
    <property type="entry name" value="11S_SEED_STORAGE"/>
    <property type="match status" value="1"/>
</dbReference>
<feature type="domain" description="Cupin type-1" evidence="8">
    <location>
        <begin position="85"/>
        <end position="290"/>
    </location>
</feature>
<feature type="region of interest" description="Disordered" evidence="6">
    <location>
        <begin position="234"/>
        <end position="267"/>
    </location>
</feature>
<dbReference type="SMART" id="SM00835">
    <property type="entry name" value="Cupin_1"/>
    <property type="match status" value="2"/>
</dbReference>
<dbReference type="InterPro" id="IPR006044">
    <property type="entry name" value="11S_seedstore_pln"/>
</dbReference>
<evidence type="ECO:0000256" key="5">
    <source>
        <dbReference type="RuleBase" id="RU003681"/>
    </source>
</evidence>
<dbReference type="SUPFAM" id="SSF51182">
    <property type="entry name" value="RmlC-like cupins"/>
    <property type="match status" value="1"/>
</dbReference>
<feature type="transmembrane region" description="Helical" evidence="7">
    <location>
        <begin position="40"/>
        <end position="62"/>
    </location>
</feature>
<gene>
    <name evidence="9" type="ORF">LSALG_LOCUS39321</name>
</gene>
<accession>A0AA36ELZ2</accession>
<dbReference type="InterPro" id="IPR011051">
    <property type="entry name" value="RmlC_Cupin_sf"/>
</dbReference>
<reference evidence="9" key="1">
    <citation type="submission" date="2023-04" db="EMBL/GenBank/DDBJ databases">
        <authorList>
            <person name="Vijverberg K."/>
            <person name="Xiong W."/>
            <person name="Schranz E."/>
        </authorList>
    </citation>
    <scope>NUCLEOTIDE SEQUENCE</scope>
</reference>
<evidence type="ECO:0000259" key="8">
    <source>
        <dbReference type="SMART" id="SM00835"/>
    </source>
</evidence>
<comment type="function">
    <text evidence="5">Seed storage protein.</text>
</comment>
<keyword evidence="7" id="KW-0812">Transmembrane</keyword>
<keyword evidence="2 5" id="KW-0758">Storage protein</keyword>
<dbReference type="AlphaFoldDB" id="A0AA36ELZ2"/>
<dbReference type="PANTHER" id="PTHR31189">
    <property type="entry name" value="OS03G0336100 PROTEIN-RELATED"/>
    <property type="match status" value="1"/>
</dbReference>
<protein>
    <recommendedName>
        <fullName evidence="8">Cupin type-1 domain-containing protein</fullName>
    </recommendedName>
</protein>
<evidence type="ECO:0000313" key="10">
    <source>
        <dbReference type="Proteomes" id="UP001177003"/>
    </source>
</evidence>
<name>A0AA36ELZ2_LACSI</name>
<organism evidence="9 10">
    <name type="scientific">Lactuca saligna</name>
    <name type="common">Willowleaf lettuce</name>
    <dbReference type="NCBI Taxonomy" id="75948"/>
    <lineage>
        <taxon>Eukaryota</taxon>
        <taxon>Viridiplantae</taxon>
        <taxon>Streptophyta</taxon>
        <taxon>Embryophyta</taxon>
        <taxon>Tracheophyta</taxon>
        <taxon>Spermatophyta</taxon>
        <taxon>Magnoliopsida</taxon>
        <taxon>eudicotyledons</taxon>
        <taxon>Gunneridae</taxon>
        <taxon>Pentapetalae</taxon>
        <taxon>asterids</taxon>
        <taxon>campanulids</taxon>
        <taxon>Asterales</taxon>
        <taxon>Asteraceae</taxon>
        <taxon>Cichorioideae</taxon>
        <taxon>Cichorieae</taxon>
        <taxon>Lactucinae</taxon>
        <taxon>Lactuca</taxon>
    </lineage>
</organism>
<dbReference type="InterPro" id="IPR006045">
    <property type="entry name" value="Cupin_1"/>
</dbReference>
<feature type="compositionally biased region" description="Low complexity" evidence="6">
    <location>
        <begin position="237"/>
        <end position="262"/>
    </location>
</feature>